<dbReference type="InterPro" id="IPR041611">
    <property type="entry name" value="SKICH"/>
</dbReference>
<feature type="compositionally biased region" description="Polar residues" evidence="1">
    <location>
        <begin position="437"/>
        <end position="458"/>
    </location>
</feature>
<reference evidence="4" key="1">
    <citation type="submission" date="2022-11" db="UniProtKB">
        <authorList>
            <consortium name="WormBaseParasite"/>
        </authorList>
    </citation>
    <scope>IDENTIFICATION</scope>
</reference>
<feature type="region of interest" description="Disordered" evidence="1">
    <location>
        <begin position="398"/>
        <end position="423"/>
    </location>
</feature>
<feature type="compositionally biased region" description="Low complexity" evidence="1">
    <location>
        <begin position="407"/>
        <end position="423"/>
    </location>
</feature>
<name>A0A915CPW3_9BILA</name>
<dbReference type="AlphaFoldDB" id="A0A915CPW3"/>
<proteinExistence type="predicted"/>
<dbReference type="Gene3D" id="2.60.40.2840">
    <property type="match status" value="1"/>
</dbReference>
<feature type="compositionally biased region" description="Basic and acidic residues" evidence="1">
    <location>
        <begin position="459"/>
        <end position="471"/>
    </location>
</feature>
<feature type="domain" description="SKICH" evidence="2">
    <location>
        <begin position="11"/>
        <end position="128"/>
    </location>
</feature>
<feature type="region of interest" description="Disordered" evidence="1">
    <location>
        <begin position="437"/>
        <end position="602"/>
    </location>
</feature>
<dbReference type="Pfam" id="PF17751">
    <property type="entry name" value="SKICH"/>
    <property type="match status" value="1"/>
</dbReference>
<feature type="compositionally biased region" description="Low complexity" evidence="1">
    <location>
        <begin position="567"/>
        <end position="581"/>
    </location>
</feature>
<feature type="compositionally biased region" description="Polar residues" evidence="1">
    <location>
        <begin position="582"/>
        <end position="595"/>
    </location>
</feature>
<dbReference type="Proteomes" id="UP000887574">
    <property type="component" value="Unplaced"/>
</dbReference>
<feature type="region of interest" description="Disordered" evidence="1">
    <location>
        <begin position="207"/>
        <end position="248"/>
    </location>
</feature>
<protein>
    <submittedName>
        <fullName evidence="4">SKICH domain-containing protein</fullName>
    </submittedName>
</protein>
<organism evidence="3 4">
    <name type="scientific">Ditylenchus dipsaci</name>
    <dbReference type="NCBI Taxonomy" id="166011"/>
    <lineage>
        <taxon>Eukaryota</taxon>
        <taxon>Metazoa</taxon>
        <taxon>Ecdysozoa</taxon>
        <taxon>Nematoda</taxon>
        <taxon>Chromadorea</taxon>
        <taxon>Rhabditida</taxon>
        <taxon>Tylenchina</taxon>
        <taxon>Tylenchomorpha</taxon>
        <taxon>Sphaerularioidea</taxon>
        <taxon>Anguinidae</taxon>
        <taxon>Anguininae</taxon>
        <taxon>Ditylenchus</taxon>
    </lineage>
</organism>
<feature type="compositionally biased region" description="Polar residues" evidence="1">
    <location>
        <begin position="519"/>
        <end position="547"/>
    </location>
</feature>
<evidence type="ECO:0000259" key="2">
    <source>
        <dbReference type="Pfam" id="PF17751"/>
    </source>
</evidence>
<evidence type="ECO:0000313" key="4">
    <source>
        <dbReference type="WBParaSite" id="jg11324.1"/>
    </source>
</evidence>
<evidence type="ECO:0000313" key="3">
    <source>
        <dbReference type="Proteomes" id="UP000887574"/>
    </source>
</evidence>
<accession>A0A915CPW3</accession>
<keyword evidence="3" id="KW-1185">Reference proteome</keyword>
<evidence type="ECO:0000256" key="1">
    <source>
        <dbReference type="SAM" id="MobiDB-lite"/>
    </source>
</evidence>
<feature type="compositionally biased region" description="Basic and acidic residues" evidence="1">
    <location>
        <begin position="503"/>
        <end position="514"/>
    </location>
</feature>
<sequence>MVLSKQNEPPVRFFNLKYSYLTTESIVIDLSYSNEFMVADRDWIGILPAGFVKAAHFSALKMAPARKVPKSLDVNKCFPRLGADKCGELHKIVFKAKEARLAPRHFYQLAYIRNRKNQHQILAASCVFYIESVPSAATTLTSSVSMPLDEVMKKKQQQMVVQQEFDNGGACRIFKNLLCGNNSTNSDASSWTTTSFVLPSAPSVGISEDSGVEDAEDGSPSKLLNKSPFDAKVNTPKEVPEDSDSALSLTTSGNYSYRSASMYEIGSSPNAYMAGLGVHDHIGHPSMHNDGHDFQKLICQLTMSNSNLMRENEALARRLQQSESLLRDHVEHLNSVYYTLFRNGYSALQFPDGEEVHLSQFRGVLLNFVPSRSSTAPGIKISNKVNNENLSLSDIASSMKERRQEATSDLSSDSSMSSTSVATDSEELKTAIWLNDGSNTLQTPRDTNSAFVQQQLKSRSMEDHVQLERLRLGNRTGLQRTSRIDELHPTSSSPSAISARAYSESELRPDRAAPHPDTSPANGQTNGHSSNSGAISPNTGGSMSARSVKSKTARLRAQSLGGSKIFSAAGTSSTRRTSGNNKLQVDKTQPTQRKSLTAMRSPILTCGRSANAPKVGELDLS</sequence>
<dbReference type="WBParaSite" id="jg11324.1">
    <property type="protein sequence ID" value="jg11324.1"/>
    <property type="gene ID" value="jg11324"/>
</dbReference>